<dbReference type="Gene3D" id="1.10.287.470">
    <property type="entry name" value="Helix hairpin bin"/>
    <property type="match status" value="1"/>
</dbReference>
<name>A0A1J5NJB1_NEOTH</name>
<feature type="domain" description="YknX-like C-terminal permuted SH3-like" evidence="7">
    <location>
        <begin position="347"/>
        <end position="413"/>
    </location>
</feature>
<organism evidence="9 10">
    <name type="scientific">Neomoorella thermoacetica</name>
    <name type="common">Clostridium thermoaceticum</name>
    <dbReference type="NCBI Taxonomy" id="1525"/>
    <lineage>
        <taxon>Bacteria</taxon>
        <taxon>Bacillati</taxon>
        <taxon>Bacillota</taxon>
        <taxon>Clostridia</taxon>
        <taxon>Neomoorellales</taxon>
        <taxon>Neomoorellaceae</taxon>
        <taxon>Neomoorella</taxon>
    </lineage>
</organism>
<evidence type="ECO:0000256" key="1">
    <source>
        <dbReference type="ARBA" id="ARBA00004196"/>
    </source>
</evidence>
<feature type="coiled-coil region" evidence="4">
    <location>
        <begin position="102"/>
        <end position="219"/>
    </location>
</feature>
<dbReference type="InterPro" id="IPR058790">
    <property type="entry name" value="BSH_CusB"/>
</dbReference>
<protein>
    <submittedName>
        <fullName evidence="9">Putative efflux system component YknX</fullName>
    </submittedName>
</protein>
<evidence type="ECO:0000256" key="2">
    <source>
        <dbReference type="ARBA" id="ARBA00009477"/>
    </source>
</evidence>
<dbReference type="SUPFAM" id="SSF111369">
    <property type="entry name" value="HlyD-like secretion proteins"/>
    <property type="match status" value="1"/>
</dbReference>
<evidence type="ECO:0000259" key="8">
    <source>
        <dbReference type="Pfam" id="PF25990"/>
    </source>
</evidence>
<dbReference type="GO" id="GO:0022857">
    <property type="term" value="F:transmembrane transporter activity"/>
    <property type="evidence" value="ECO:0007669"/>
    <property type="project" value="InterPro"/>
</dbReference>
<dbReference type="GO" id="GO:0030313">
    <property type="term" value="C:cell envelope"/>
    <property type="evidence" value="ECO:0007669"/>
    <property type="project" value="UniProtKB-SubCell"/>
</dbReference>
<keyword evidence="5" id="KW-1133">Transmembrane helix</keyword>
<comment type="similarity">
    <text evidence="2">Belongs to the membrane fusion protein (MFP) (TC 8.A.1) family.</text>
</comment>
<dbReference type="InterPro" id="IPR050465">
    <property type="entry name" value="UPF0194_transport"/>
</dbReference>
<comment type="subcellular location">
    <subcellularLocation>
        <location evidence="1">Cell envelope</location>
    </subcellularLocation>
</comment>
<gene>
    <name evidence="9" type="primary">yknX</name>
    <name evidence="9" type="ORF">MOTE_19460</name>
</gene>
<dbReference type="Gene3D" id="2.40.50.100">
    <property type="match status" value="2"/>
</dbReference>
<keyword evidence="5" id="KW-0812">Transmembrane</keyword>
<feature type="transmembrane region" description="Helical" evidence="5">
    <location>
        <begin position="6"/>
        <end position="27"/>
    </location>
</feature>
<keyword evidence="5" id="KW-0472">Membrane</keyword>
<dbReference type="GO" id="GO:0016020">
    <property type="term" value="C:membrane"/>
    <property type="evidence" value="ECO:0007669"/>
    <property type="project" value="InterPro"/>
</dbReference>
<comment type="caution">
    <text evidence="9">The sequence shown here is derived from an EMBL/GenBank/DDBJ whole genome shotgun (WGS) entry which is preliminary data.</text>
</comment>
<dbReference type="AlphaFoldDB" id="A0A1J5NJB1"/>
<dbReference type="NCBIfam" id="TIGR01730">
    <property type="entry name" value="RND_mfp"/>
    <property type="match status" value="1"/>
</dbReference>
<evidence type="ECO:0000313" key="10">
    <source>
        <dbReference type="Proteomes" id="UP000182811"/>
    </source>
</evidence>
<accession>A0A1J5NJB1</accession>
<dbReference type="Proteomes" id="UP000182811">
    <property type="component" value="Unassembled WGS sequence"/>
</dbReference>
<evidence type="ECO:0000256" key="5">
    <source>
        <dbReference type="SAM" id="Phobius"/>
    </source>
</evidence>
<evidence type="ECO:0000313" key="9">
    <source>
        <dbReference type="EMBL" id="OIQ58424.1"/>
    </source>
</evidence>
<proteinExistence type="inferred from homology"/>
<dbReference type="InterPro" id="IPR006143">
    <property type="entry name" value="RND_pump_MFP"/>
</dbReference>
<evidence type="ECO:0000256" key="4">
    <source>
        <dbReference type="SAM" id="Coils"/>
    </source>
</evidence>
<reference evidence="9 10" key="1">
    <citation type="submission" date="2016-08" db="EMBL/GenBank/DDBJ databases">
        <title>Genome-based comparison of Moorella thermoacetic strains.</title>
        <authorList>
            <person name="Poehlein A."/>
            <person name="Bengelsdorf F.R."/>
            <person name="Esser C."/>
            <person name="Duerre P."/>
            <person name="Daniel R."/>
        </authorList>
    </citation>
    <scope>NUCLEOTIDE SEQUENCE [LARGE SCALE GENOMIC DNA]</scope>
    <source>
        <strain evidence="9 10">DSM 21394</strain>
    </source>
</reference>
<evidence type="ECO:0000259" key="7">
    <source>
        <dbReference type="Pfam" id="PF25989"/>
    </source>
</evidence>
<sequence>MGKRVLTIAGIIAVIGIIGAIITANIYRTRQPGGLSVKAARVEKRDLTTTILTTGRVELAGEQEVTATTAGQVAAVLVQPGDRVTNGQTLIRLEAPDLADKVREAEAAVEVARANLAKAREGARPEEVTAAQIAREQAGVNLAEAQKKLERTRELAAAGAVPAADLEAAQNEVARQKLQVAEAEAKLQALTAGPRPGDIAALEAQLHQAELAATAAREQLAGTTLVAPIKGTVLEVTARVGQWVTPGTTLLRVGDPATMQIRANVAEADSGNLQPGQAVAITGRAFWGTTYQGKVARVAPAAVTRQSQQSSETTVEAVIALAGPAPLLKPGYSVDLKVTIASKPQTLTVPFEAVQEEKGQRYVYRIVDGKAQKVVVQTGLENELYIEVTAGLQAGDQVILNPTDKIQDGVTVKPEGEKQ</sequence>
<dbReference type="InterPro" id="IPR058637">
    <property type="entry name" value="YknX-like_C"/>
</dbReference>
<dbReference type="EMBL" id="MDDC01000015">
    <property type="protein sequence ID" value="OIQ58424.1"/>
    <property type="molecule type" value="Genomic_DNA"/>
</dbReference>
<dbReference type="PANTHER" id="PTHR32347">
    <property type="entry name" value="EFFLUX SYSTEM COMPONENT YKNX-RELATED"/>
    <property type="match status" value="1"/>
</dbReference>
<dbReference type="Gene3D" id="2.40.30.170">
    <property type="match status" value="1"/>
</dbReference>
<keyword evidence="3 4" id="KW-0175">Coiled coil</keyword>
<dbReference type="Gene3D" id="2.40.420.20">
    <property type="match status" value="1"/>
</dbReference>
<dbReference type="Pfam" id="PF25989">
    <property type="entry name" value="YknX_C"/>
    <property type="match status" value="1"/>
</dbReference>
<dbReference type="Pfam" id="PF25919">
    <property type="entry name" value="BSH_CusB"/>
    <property type="match status" value="1"/>
</dbReference>
<evidence type="ECO:0000256" key="3">
    <source>
        <dbReference type="ARBA" id="ARBA00023054"/>
    </source>
</evidence>
<dbReference type="Pfam" id="PF25990">
    <property type="entry name" value="Beta-barrel_YknX"/>
    <property type="match status" value="1"/>
</dbReference>
<dbReference type="PANTHER" id="PTHR32347:SF27">
    <property type="entry name" value="RND EFFLUX PUMP MEMBRANE FUSION PROTEIN BARREL-SANDWICH DOMAIN-CONTAINING PROTEIN"/>
    <property type="match status" value="1"/>
</dbReference>
<feature type="domain" description="YknX-like beta-barrel" evidence="8">
    <location>
        <begin position="259"/>
        <end position="338"/>
    </location>
</feature>
<dbReference type="InterPro" id="IPR058636">
    <property type="entry name" value="Beta-barrel_YknX"/>
</dbReference>
<evidence type="ECO:0000259" key="6">
    <source>
        <dbReference type="Pfam" id="PF25919"/>
    </source>
</evidence>
<feature type="domain" description="CusB-like barrel-sandwich hybrid" evidence="6">
    <location>
        <begin position="65"/>
        <end position="253"/>
    </location>
</feature>